<dbReference type="Gene3D" id="3.30.1120.10">
    <property type="match status" value="1"/>
</dbReference>
<protein>
    <recommendedName>
        <fullName evidence="7">Sulfatase N-terminal domain-containing protein</fullName>
    </recommendedName>
</protein>
<accession>A0ABQ9GHI7</accession>
<dbReference type="SUPFAM" id="SSF53649">
    <property type="entry name" value="Alkaline phosphatase-like"/>
    <property type="match status" value="1"/>
</dbReference>
<feature type="domain" description="Sulfatase N-terminal" evidence="7">
    <location>
        <begin position="3"/>
        <end position="126"/>
    </location>
</feature>
<evidence type="ECO:0000256" key="5">
    <source>
        <dbReference type="ARBA" id="ARBA00023180"/>
    </source>
</evidence>
<evidence type="ECO:0000256" key="3">
    <source>
        <dbReference type="ARBA" id="ARBA00022723"/>
    </source>
</evidence>
<evidence type="ECO:0000256" key="6">
    <source>
        <dbReference type="SAM" id="MobiDB-lite"/>
    </source>
</evidence>
<evidence type="ECO:0000256" key="2">
    <source>
        <dbReference type="ARBA" id="ARBA00008779"/>
    </source>
</evidence>
<feature type="compositionally biased region" description="Polar residues" evidence="6">
    <location>
        <begin position="30"/>
        <end position="46"/>
    </location>
</feature>
<proteinExistence type="inferred from homology"/>
<comment type="similarity">
    <text evidence="2">Belongs to the sulfatase family.</text>
</comment>
<dbReference type="Proteomes" id="UP001159363">
    <property type="component" value="Chromosome 11"/>
</dbReference>
<keyword evidence="9" id="KW-1185">Reference proteome</keyword>
<keyword evidence="4" id="KW-0106">Calcium</keyword>
<gene>
    <name evidence="8" type="ORF">PR048_027808</name>
</gene>
<dbReference type="PANTHER" id="PTHR10342:SF273">
    <property type="entry name" value="RE14504P"/>
    <property type="match status" value="1"/>
</dbReference>
<dbReference type="Pfam" id="PF00884">
    <property type="entry name" value="Sulfatase"/>
    <property type="match status" value="1"/>
</dbReference>
<feature type="region of interest" description="Disordered" evidence="6">
    <location>
        <begin position="30"/>
        <end position="84"/>
    </location>
</feature>
<evidence type="ECO:0000313" key="8">
    <source>
        <dbReference type="EMBL" id="KAJ8871486.1"/>
    </source>
</evidence>
<keyword evidence="3" id="KW-0479">Metal-binding</keyword>
<comment type="cofactor">
    <cofactor evidence="1">
        <name>Ca(2+)</name>
        <dbReference type="ChEBI" id="CHEBI:29108"/>
    </cofactor>
</comment>
<dbReference type="EMBL" id="JARBHB010000012">
    <property type="protein sequence ID" value="KAJ8871486.1"/>
    <property type="molecule type" value="Genomic_DNA"/>
</dbReference>
<evidence type="ECO:0000256" key="1">
    <source>
        <dbReference type="ARBA" id="ARBA00001913"/>
    </source>
</evidence>
<reference evidence="8 9" key="1">
    <citation type="submission" date="2023-02" db="EMBL/GenBank/DDBJ databases">
        <title>LHISI_Scaffold_Assembly.</title>
        <authorList>
            <person name="Stuart O.P."/>
            <person name="Cleave R."/>
            <person name="Magrath M.J.L."/>
            <person name="Mikheyev A.S."/>
        </authorList>
    </citation>
    <scope>NUCLEOTIDE SEQUENCE [LARGE SCALE GENOMIC DNA]</scope>
    <source>
        <strain evidence="8">Daus_M_001</strain>
        <tissue evidence="8">Leg muscle</tissue>
    </source>
</reference>
<feature type="compositionally biased region" description="Basic and acidic residues" evidence="6">
    <location>
        <begin position="68"/>
        <end position="84"/>
    </location>
</feature>
<sequence>MATKLDESVGLVLTALKDKGMLENTIVVFSSDNGGPTNGYDNNVASNWPLKGNTDDDDDDDDDYDESQFTRHAPEGTEQIKDTPWEGGVRGVGLVWSPLIPDTPRVSHHLMHIQDWLPTLLGAANYSADLPANLDGRNMWPVLTQNESAPYSDLLLVLDRGRGLAALRSGDWKIVQRSTNVGNNDGWYGPTGRDPDLEYDVAQVLSSAAAVALENTSSPLAGNQTQLLELRAEVTVVCNTSETTDALEHSLNSLYYNHGEWPSSLTHHVHMAENMDRSCLALNLQHDSICLYTVCHPSDLEQTIILEFY</sequence>
<dbReference type="InterPro" id="IPR047115">
    <property type="entry name" value="ARSB"/>
</dbReference>
<dbReference type="PANTHER" id="PTHR10342">
    <property type="entry name" value="ARYLSULFATASE"/>
    <property type="match status" value="1"/>
</dbReference>
<keyword evidence="5" id="KW-0325">Glycoprotein</keyword>
<dbReference type="InterPro" id="IPR000917">
    <property type="entry name" value="Sulfatase_N"/>
</dbReference>
<evidence type="ECO:0000313" key="9">
    <source>
        <dbReference type="Proteomes" id="UP001159363"/>
    </source>
</evidence>
<dbReference type="Gene3D" id="3.40.720.10">
    <property type="entry name" value="Alkaline Phosphatase, subunit A"/>
    <property type="match status" value="2"/>
</dbReference>
<feature type="compositionally biased region" description="Acidic residues" evidence="6">
    <location>
        <begin position="55"/>
        <end position="66"/>
    </location>
</feature>
<comment type="caution">
    <text evidence="8">The sequence shown here is derived from an EMBL/GenBank/DDBJ whole genome shotgun (WGS) entry which is preliminary data.</text>
</comment>
<name>A0ABQ9GHI7_9NEOP</name>
<evidence type="ECO:0000256" key="4">
    <source>
        <dbReference type="ARBA" id="ARBA00022837"/>
    </source>
</evidence>
<organism evidence="8 9">
    <name type="scientific">Dryococelus australis</name>
    <dbReference type="NCBI Taxonomy" id="614101"/>
    <lineage>
        <taxon>Eukaryota</taxon>
        <taxon>Metazoa</taxon>
        <taxon>Ecdysozoa</taxon>
        <taxon>Arthropoda</taxon>
        <taxon>Hexapoda</taxon>
        <taxon>Insecta</taxon>
        <taxon>Pterygota</taxon>
        <taxon>Neoptera</taxon>
        <taxon>Polyneoptera</taxon>
        <taxon>Phasmatodea</taxon>
        <taxon>Verophasmatodea</taxon>
        <taxon>Anareolatae</taxon>
        <taxon>Phasmatidae</taxon>
        <taxon>Eurycanthinae</taxon>
        <taxon>Dryococelus</taxon>
    </lineage>
</organism>
<evidence type="ECO:0000259" key="7">
    <source>
        <dbReference type="Pfam" id="PF00884"/>
    </source>
</evidence>
<dbReference type="InterPro" id="IPR017850">
    <property type="entry name" value="Alkaline_phosphatase_core_sf"/>
</dbReference>